<dbReference type="AlphaFoldDB" id="A0A9N9JMQ6"/>
<feature type="non-terminal residue" evidence="1">
    <location>
        <position position="68"/>
    </location>
</feature>
<protein>
    <submittedName>
        <fullName evidence="1">7519_t:CDS:1</fullName>
    </submittedName>
</protein>
<feature type="non-terminal residue" evidence="1">
    <location>
        <position position="1"/>
    </location>
</feature>
<proteinExistence type="predicted"/>
<accession>A0A9N9JMQ6</accession>
<reference evidence="1" key="1">
    <citation type="submission" date="2021-06" db="EMBL/GenBank/DDBJ databases">
        <authorList>
            <person name="Kallberg Y."/>
            <person name="Tangrot J."/>
            <person name="Rosling A."/>
        </authorList>
    </citation>
    <scope>NUCLEOTIDE SEQUENCE</scope>
    <source>
        <strain evidence="1">IN212</strain>
    </source>
</reference>
<dbReference type="Proteomes" id="UP000789396">
    <property type="component" value="Unassembled WGS sequence"/>
</dbReference>
<sequence>IEENKTEDVDKLLRDAAEKGLEQITNKKYDFGIPTRSTKLVKCGIAFKGMRFKQKLSRGRSMDSTMLK</sequence>
<evidence type="ECO:0000313" key="2">
    <source>
        <dbReference type="Proteomes" id="UP000789396"/>
    </source>
</evidence>
<name>A0A9N9JMQ6_9GLOM</name>
<comment type="caution">
    <text evidence="1">The sequence shown here is derived from an EMBL/GenBank/DDBJ whole genome shotgun (WGS) entry which is preliminary data.</text>
</comment>
<organism evidence="1 2">
    <name type="scientific">Racocetra fulgida</name>
    <dbReference type="NCBI Taxonomy" id="60492"/>
    <lineage>
        <taxon>Eukaryota</taxon>
        <taxon>Fungi</taxon>
        <taxon>Fungi incertae sedis</taxon>
        <taxon>Mucoromycota</taxon>
        <taxon>Glomeromycotina</taxon>
        <taxon>Glomeromycetes</taxon>
        <taxon>Diversisporales</taxon>
        <taxon>Gigasporaceae</taxon>
        <taxon>Racocetra</taxon>
    </lineage>
</organism>
<gene>
    <name evidence="1" type="ORF">RFULGI_LOCUS16436</name>
</gene>
<evidence type="ECO:0000313" key="1">
    <source>
        <dbReference type="EMBL" id="CAG8787854.1"/>
    </source>
</evidence>
<keyword evidence="2" id="KW-1185">Reference proteome</keyword>
<dbReference type="EMBL" id="CAJVPZ010058293">
    <property type="protein sequence ID" value="CAG8787854.1"/>
    <property type="molecule type" value="Genomic_DNA"/>
</dbReference>